<dbReference type="Pfam" id="PF00808">
    <property type="entry name" value="CBFD_NFYB_HMF"/>
    <property type="match status" value="1"/>
</dbReference>
<dbReference type="Proteomes" id="UP000562929">
    <property type="component" value="Unassembled WGS sequence"/>
</dbReference>
<keyword evidence="2" id="KW-0539">Nucleus</keyword>
<reference evidence="5 6" key="1">
    <citation type="journal article" date="2020" name="G3 (Bethesda)">
        <title>Genetic Underpinnings of Host Manipulation by Ophiocordyceps as Revealed by Comparative Transcriptomics.</title>
        <authorList>
            <person name="Will I."/>
            <person name="Das B."/>
            <person name="Trinh T."/>
            <person name="Brachmann A."/>
            <person name="Ohm R.A."/>
            <person name="de Bekker C."/>
        </authorList>
    </citation>
    <scope>NUCLEOTIDE SEQUENCE [LARGE SCALE GENOMIC DNA]</scope>
    <source>
        <strain evidence="5 6">EC05</strain>
    </source>
</reference>
<protein>
    <submittedName>
        <fullName evidence="5">Histone-like transcription factor and archaeal histone family protein</fullName>
    </submittedName>
</protein>
<dbReference type="InterPro" id="IPR050568">
    <property type="entry name" value="Transcr_DNA_Rep_Reg"/>
</dbReference>
<gene>
    <name evidence="5" type="ORF">GQ602_004193</name>
</gene>
<proteinExistence type="predicted"/>
<keyword evidence="6" id="KW-1185">Reference proteome</keyword>
<evidence type="ECO:0000313" key="6">
    <source>
        <dbReference type="Proteomes" id="UP000562929"/>
    </source>
</evidence>
<dbReference type="EMBL" id="JAACLJ010000004">
    <property type="protein sequence ID" value="KAF4587500.1"/>
    <property type="molecule type" value="Genomic_DNA"/>
</dbReference>
<dbReference type="AlphaFoldDB" id="A0A8H4Q6J5"/>
<evidence type="ECO:0000256" key="1">
    <source>
        <dbReference type="ARBA" id="ARBA00004123"/>
    </source>
</evidence>
<dbReference type="InterPro" id="IPR003958">
    <property type="entry name" value="CBFA_NFYB_domain"/>
</dbReference>
<feature type="domain" description="Transcription factor CBF/NF-Y/archaeal histone" evidence="4">
    <location>
        <begin position="19"/>
        <end position="84"/>
    </location>
</feature>
<dbReference type="GO" id="GO:0046982">
    <property type="term" value="F:protein heterodimerization activity"/>
    <property type="evidence" value="ECO:0007669"/>
    <property type="project" value="InterPro"/>
</dbReference>
<name>A0A8H4Q6J5_9HYPO</name>
<dbReference type="GO" id="GO:0008623">
    <property type="term" value="C:CHRAC"/>
    <property type="evidence" value="ECO:0007669"/>
    <property type="project" value="TreeGrafter"/>
</dbReference>
<comment type="subcellular location">
    <subcellularLocation>
        <location evidence="1">Nucleus</location>
    </subcellularLocation>
</comment>
<dbReference type="GO" id="GO:0006261">
    <property type="term" value="P:DNA-templated DNA replication"/>
    <property type="evidence" value="ECO:0007669"/>
    <property type="project" value="TreeGrafter"/>
</dbReference>
<evidence type="ECO:0000259" key="4">
    <source>
        <dbReference type="Pfam" id="PF00808"/>
    </source>
</evidence>
<evidence type="ECO:0000256" key="3">
    <source>
        <dbReference type="SAM" id="MobiDB-lite"/>
    </source>
</evidence>
<dbReference type="PANTHER" id="PTHR10252:SF54">
    <property type="entry name" value="CHROMATIN ACCESSIBILITY COMPLEX PROTEIN 1"/>
    <property type="match status" value="1"/>
</dbReference>
<accession>A0A8H4Q6J5</accession>
<organism evidence="5 6">
    <name type="scientific">Ophiocordyceps camponoti-floridani</name>
    <dbReference type="NCBI Taxonomy" id="2030778"/>
    <lineage>
        <taxon>Eukaryota</taxon>
        <taxon>Fungi</taxon>
        <taxon>Dikarya</taxon>
        <taxon>Ascomycota</taxon>
        <taxon>Pezizomycotina</taxon>
        <taxon>Sordariomycetes</taxon>
        <taxon>Hypocreomycetidae</taxon>
        <taxon>Hypocreales</taxon>
        <taxon>Ophiocordycipitaceae</taxon>
        <taxon>Ophiocordyceps</taxon>
    </lineage>
</organism>
<dbReference type="PANTHER" id="PTHR10252">
    <property type="entry name" value="HISTONE-LIKE TRANSCRIPTION FACTOR CCAAT-RELATED"/>
    <property type="match status" value="1"/>
</dbReference>
<comment type="caution">
    <text evidence="5">The sequence shown here is derived from an EMBL/GenBank/DDBJ whole genome shotgun (WGS) entry which is preliminary data.</text>
</comment>
<dbReference type="CDD" id="cd23645">
    <property type="entry name" value="HFD_Dpb3-like"/>
    <property type="match status" value="1"/>
</dbReference>
<dbReference type="OrthoDB" id="636685at2759"/>
<sequence length="193" mass="20753">MPYNTTAIPPRKEPTGHTQLPLSRVKKIISQDSEIAVCSHNASFIITCAAEMFIQHLSDAALTQVKLERKPRRNIQYKDVANAISHHENLEFLEDIIPKTVPYKQVKAAARETQARLRGDKMAEKAAAAAAARAVAPITNGNGAGLVNGHVDTFSVLHGGADGPADPSEQFELGTRPAAAEAPFHDEDVPMSG</sequence>
<feature type="compositionally biased region" description="Basic and acidic residues" evidence="3">
    <location>
        <begin position="183"/>
        <end position="193"/>
    </location>
</feature>
<dbReference type="SUPFAM" id="SSF47113">
    <property type="entry name" value="Histone-fold"/>
    <property type="match status" value="1"/>
</dbReference>
<evidence type="ECO:0000256" key="2">
    <source>
        <dbReference type="ARBA" id="ARBA00023242"/>
    </source>
</evidence>
<dbReference type="Gene3D" id="1.10.20.10">
    <property type="entry name" value="Histone, subunit A"/>
    <property type="match status" value="1"/>
</dbReference>
<feature type="region of interest" description="Disordered" evidence="3">
    <location>
        <begin position="158"/>
        <end position="193"/>
    </location>
</feature>
<dbReference type="InterPro" id="IPR009072">
    <property type="entry name" value="Histone-fold"/>
</dbReference>
<evidence type="ECO:0000313" key="5">
    <source>
        <dbReference type="EMBL" id="KAF4587500.1"/>
    </source>
</evidence>